<protein>
    <submittedName>
        <fullName evidence="4">LicD family protein</fullName>
    </submittedName>
</protein>
<dbReference type="OrthoDB" id="5964170at2759"/>
<feature type="domain" description="LicD/FKTN/FKRP nucleotidyltransferase" evidence="1">
    <location>
        <begin position="245"/>
        <end position="282"/>
    </location>
</feature>
<dbReference type="Pfam" id="PF04991">
    <property type="entry name" value="LicD"/>
    <property type="match status" value="1"/>
</dbReference>
<dbReference type="PANTHER" id="PTHR43404:SF1">
    <property type="entry name" value="MNN4P"/>
    <property type="match status" value="1"/>
</dbReference>
<accession>A0A0R3T236</accession>
<dbReference type="InterPro" id="IPR052942">
    <property type="entry name" value="LPS_cholinephosphotransferase"/>
</dbReference>
<evidence type="ECO:0000313" key="4">
    <source>
        <dbReference type="WBParaSite" id="HNAJ_0000097201-mRNA-1"/>
    </source>
</evidence>
<evidence type="ECO:0000313" key="3">
    <source>
        <dbReference type="Proteomes" id="UP000278807"/>
    </source>
</evidence>
<dbReference type="Proteomes" id="UP000278807">
    <property type="component" value="Unassembled WGS sequence"/>
</dbReference>
<proteinExistence type="predicted"/>
<evidence type="ECO:0000259" key="1">
    <source>
        <dbReference type="Pfam" id="PF04991"/>
    </source>
</evidence>
<gene>
    <name evidence="2" type="ORF">HNAJ_LOCUS972</name>
</gene>
<reference evidence="4" key="1">
    <citation type="submission" date="2017-02" db="UniProtKB">
        <authorList>
            <consortium name="WormBaseParasite"/>
        </authorList>
    </citation>
    <scope>IDENTIFICATION</scope>
</reference>
<dbReference type="AlphaFoldDB" id="A0A0R3T236"/>
<dbReference type="WBParaSite" id="HNAJ_0000097201-mRNA-1">
    <property type="protein sequence ID" value="HNAJ_0000097201-mRNA-1"/>
    <property type="gene ID" value="HNAJ_0000097201"/>
</dbReference>
<evidence type="ECO:0000313" key="2">
    <source>
        <dbReference type="EMBL" id="VDN96831.1"/>
    </source>
</evidence>
<dbReference type="EMBL" id="UZAE01000330">
    <property type="protein sequence ID" value="VDN96831.1"/>
    <property type="molecule type" value="Genomic_DNA"/>
</dbReference>
<name>A0A0R3T236_RODNA</name>
<sequence>MDDTEILPTLDSLFDEQAAAREGKPHISCDMWGSCTPRNISKKIRRTACLKPLHRELLRQFVNICTNAGIEAFVYGGTALGVYREGGRMIAFDYDADFATFEYSSDGEVGSLSCLANFCLSEGSNAKVINIEGLMHNPPADATVYVDFQNVFEPSAPWFSLNTEGKVIEKVFNGVGAKRAKFYFTHHGLQEAAKRIGQVKASVLNEVSKDLTDIHIDLFTLSPHPDSPDENLRVNWHRGGLYNSLNKMFSTRHFLPLQKVIFEGVEVFAPANLEGYLKEEYGYLGRDAMYDCSTQCYVKIPEEFRESLPPNYKKYINGDPL</sequence>
<dbReference type="GO" id="GO:0009100">
    <property type="term" value="P:glycoprotein metabolic process"/>
    <property type="evidence" value="ECO:0007669"/>
    <property type="project" value="UniProtKB-ARBA"/>
</dbReference>
<dbReference type="PANTHER" id="PTHR43404">
    <property type="entry name" value="LIPOPOLYSACCHARIDE CHOLINEPHOSPHOTRANSFERASE LICD"/>
    <property type="match status" value="1"/>
</dbReference>
<reference evidence="2 3" key="2">
    <citation type="submission" date="2018-11" db="EMBL/GenBank/DDBJ databases">
        <authorList>
            <consortium name="Pathogen Informatics"/>
        </authorList>
    </citation>
    <scope>NUCLEOTIDE SEQUENCE [LARGE SCALE GENOMIC DNA]</scope>
</reference>
<keyword evidence="3" id="KW-1185">Reference proteome</keyword>
<organism evidence="4">
    <name type="scientific">Rodentolepis nana</name>
    <name type="common">Dwarf tapeworm</name>
    <name type="synonym">Hymenolepis nana</name>
    <dbReference type="NCBI Taxonomy" id="102285"/>
    <lineage>
        <taxon>Eukaryota</taxon>
        <taxon>Metazoa</taxon>
        <taxon>Spiralia</taxon>
        <taxon>Lophotrochozoa</taxon>
        <taxon>Platyhelminthes</taxon>
        <taxon>Cestoda</taxon>
        <taxon>Eucestoda</taxon>
        <taxon>Cyclophyllidea</taxon>
        <taxon>Hymenolepididae</taxon>
        <taxon>Rodentolepis</taxon>
    </lineage>
</organism>
<dbReference type="InterPro" id="IPR007074">
    <property type="entry name" value="LicD/FKTN/FKRP_NTP_transf"/>
</dbReference>